<dbReference type="GO" id="GO:0016020">
    <property type="term" value="C:membrane"/>
    <property type="evidence" value="ECO:0007669"/>
    <property type="project" value="InterPro"/>
</dbReference>
<accession>A0A9J6PL48</accession>
<name>A0A9J6PL48_9GAMM</name>
<sequence>MKKTLITLSLLLATLAGSSHAATTLSIGDQRGNARAILEAAGELNKLDYTIDWHEFANAAPLLEALGAGSLDGGSVGDAPLTFAVAAGLDAKAIFAVKYAGNAIIVKKGSAITSVQQLAGKRVATVKGSSGHNLALQALAQAGVDAKSVKFVFTTPAEATLVLDQGGVDAVATWEPYVSFATDQSAARIITDGKDFPALSYFVASNQAIQHKKAALADFTRRLERARLWGSQHPQPYAASISKLLRLPESVALLKVKRELSQPLNNQQQALQIQQATADRYLQAGLIPHAVEAKGFVDLNAVKGE</sequence>
<comment type="similarity">
    <text evidence="1">Belongs to the bacterial solute-binding protein SsuA/TauA family.</text>
</comment>
<evidence type="ECO:0000256" key="1">
    <source>
        <dbReference type="ARBA" id="ARBA00010742"/>
    </source>
</evidence>
<dbReference type="SUPFAM" id="SSF53850">
    <property type="entry name" value="Periplasmic binding protein-like II"/>
    <property type="match status" value="1"/>
</dbReference>
<keyword evidence="2" id="KW-0813">Transport</keyword>
<feature type="chain" id="PRO_5039893593" description="Putative aliphatic sulfonates-binding protein" evidence="6">
    <location>
        <begin position="22"/>
        <end position="305"/>
    </location>
</feature>
<evidence type="ECO:0000256" key="3">
    <source>
        <dbReference type="ARBA" id="ARBA00022729"/>
    </source>
</evidence>
<evidence type="ECO:0000256" key="2">
    <source>
        <dbReference type="ARBA" id="ARBA00022448"/>
    </source>
</evidence>
<dbReference type="Gene3D" id="3.40.190.10">
    <property type="entry name" value="Periplasmic binding protein-like II"/>
    <property type="match status" value="2"/>
</dbReference>
<evidence type="ECO:0000256" key="4">
    <source>
        <dbReference type="ARBA" id="ARBA00055538"/>
    </source>
</evidence>
<dbReference type="EMBL" id="JAODIM010000038">
    <property type="protein sequence ID" value="MCU5777179.1"/>
    <property type="molecule type" value="Genomic_DNA"/>
</dbReference>
<gene>
    <name evidence="8" type="ORF">N5923_06690</name>
</gene>
<reference evidence="8" key="1">
    <citation type="submission" date="2022-09" db="EMBL/GenBank/DDBJ databases">
        <title>Winslowiella arboricola sp. nov., isolated from bleeding cankers on broadleaf hosts.</title>
        <authorList>
            <person name="Brady C."/>
            <person name="Kaur S."/>
            <person name="Crampton B."/>
            <person name="Maddock D."/>
            <person name="Arnold D."/>
            <person name="Denman S."/>
        </authorList>
    </citation>
    <scope>NUCLEOTIDE SEQUENCE</scope>
    <source>
        <strain evidence="8">BAC 15a-03b</strain>
    </source>
</reference>
<dbReference type="SMART" id="SM00062">
    <property type="entry name" value="PBPb"/>
    <property type="match status" value="1"/>
</dbReference>
<evidence type="ECO:0000259" key="7">
    <source>
        <dbReference type="SMART" id="SM00062"/>
    </source>
</evidence>
<dbReference type="Pfam" id="PF13379">
    <property type="entry name" value="NMT1_2"/>
    <property type="match status" value="1"/>
</dbReference>
<dbReference type="InterPro" id="IPR001638">
    <property type="entry name" value="Solute-binding_3/MltF_N"/>
</dbReference>
<evidence type="ECO:0000256" key="5">
    <source>
        <dbReference type="ARBA" id="ARBA00070228"/>
    </source>
</evidence>
<protein>
    <recommendedName>
        <fullName evidence="5">Putative aliphatic sulfonates-binding protein</fullName>
    </recommendedName>
</protein>
<dbReference type="RefSeq" id="WP_267140846.1">
    <property type="nucleotide sequence ID" value="NZ_JAODIL010000044.1"/>
</dbReference>
<dbReference type="Proteomes" id="UP001064262">
    <property type="component" value="Unassembled WGS sequence"/>
</dbReference>
<proteinExistence type="inferred from homology"/>
<evidence type="ECO:0000313" key="8">
    <source>
        <dbReference type="EMBL" id="MCU5777179.1"/>
    </source>
</evidence>
<dbReference type="InterPro" id="IPR010067">
    <property type="entry name" value="ABC_SsuA_sub-bd"/>
</dbReference>
<keyword evidence="9" id="KW-1185">Reference proteome</keyword>
<evidence type="ECO:0000313" key="9">
    <source>
        <dbReference type="Proteomes" id="UP001064262"/>
    </source>
</evidence>
<dbReference type="FunFam" id="3.40.190.10:FF:000050">
    <property type="entry name" value="Sulfonate ABC transporter substrate-binding protein"/>
    <property type="match status" value="1"/>
</dbReference>
<dbReference type="AlphaFoldDB" id="A0A9J6PL48"/>
<dbReference type="PANTHER" id="PTHR30024">
    <property type="entry name" value="ALIPHATIC SULFONATES-BINDING PROTEIN-RELATED"/>
    <property type="match status" value="1"/>
</dbReference>
<feature type="domain" description="Solute-binding protein family 3/N-terminal" evidence="7">
    <location>
        <begin position="24"/>
        <end position="233"/>
    </location>
</feature>
<comment type="caution">
    <text evidence="8">The sequence shown here is derived from an EMBL/GenBank/DDBJ whole genome shotgun (WGS) entry which is preliminary data.</text>
</comment>
<comment type="function">
    <text evidence="4">Part of a binding-protein-dependent transport system for aliphatic sulfonates. Putative binding protein.</text>
</comment>
<evidence type="ECO:0000256" key="6">
    <source>
        <dbReference type="SAM" id="SignalP"/>
    </source>
</evidence>
<keyword evidence="3 6" id="KW-0732">Signal</keyword>
<feature type="signal peptide" evidence="6">
    <location>
        <begin position="1"/>
        <end position="21"/>
    </location>
</feature>
<dbReference type="PANTHER" id="PTHR30024:SF48">
    <property type="entry name" value="ABC TRANSPORTER SUBSTRATE-BINDING PROTEIN"/>
    <property type="match status" value="1"/>
</dbReference>
<organism evidence="8 9">
    <name type="scientific">Winslowiella arboricola</name>
    <dbReference type="NCBI Taxonomy" id="2978220"/>
    <lineage>
        <taxon>Bacteria</taxon>
        <taxon>Pseudomonadati</taxon>
        <taxon>Pseudomonadota</taxon>
        <taxon>Gammaproteobacteria</taxon>
        <taxon>Enterobacterales</taxon>
        <taxon>Erwiniaceae</taxon>
        <taxon>Winslowiella</taxon>
    </lineage>
</organism>
<dbReference type="NCBIfam" id="TIGR01728">
    <property type="entry name" value="SsuA_fam"/>
    <property type="match status" value="1"/>
</dbReference>
<dbReference type="GO" id="GO:0042626">
    <property type="term" value="F:ATPase-coupled transmembrane transporter activity"/>
    <property type="evidence" value="ECO:0007669"/>
    <property type="project" value="InterPro"/>
</dbReference>